<name>A0A428SZ00_9HYPO</name>
<keyword evidence="2" id="KW-1185">Reference proteome</keyword>
<proteinExistence type="predicted"/>
<dbReference type="EMBL" id="NIZV01000310">
    <property type="protein sequence ID" value="RSL94866.1"/>
    <property type="molecule type" value="Genomic_DNA"/>
</dbReference>
<sequence length="67" mass="7590">MAESLAARDTVLIGYQCHTYAVTILKYTHMRLISSSHIVLRIPQLFRTLKEDCSSSDSSIDKHHGSR</sequence>
<dbReference type="Proteomes" id="UP000288429">
    <property type="component" value="Unassembled WGS sequence"/>
</dbReference>
<organism evidence="1 2">
    <name type="scientific">Fusarium ambrosium</name>
    <dbReference type="NCBI Taxonomy" id="131363"/>
    <lineage>
        <taxon>Eukaryota</taxon>
        <taxon>Fungi</taxon>
        <taxon>Dikarya</taxon>
        <taxon>Ascomycota</taxon>
        <taxon>Pezizomycotina</taxon>
        <taxon>Sordariomycetes</taxon>
        <taxon>Hypocreomycetidae</taxon>
        <taxon>Hypocreales</taxon>
        <taxon>Nectriaceae</taxon>
        <taxon>Fusarium</taxon>
        <taxon>Fusarium solani species complex</taxon>
    </lineage>
</organism>
<reference evidence="1 2" key="1">
    <citation type="submission" date="2017-06" db="EMBL/GenBank/DDBJ databases">
        <title>Cmopartive genomic analysis of Ambrosia Fusariam Clade fungi.</title>
        <authorList>
            <person name="Stajich J.E."/>
            <person name="Carrillo J."/>
            <person name="Kijimoto T."/>
            <person name="Eskalen A."/>
            <person name="O'Donnell K."/>
            <person name="Kasson M."/>
        </authorList>
    </citation>
    <scope>NUCLEOTIDE SEQUENCE [LARGE SCALE GENOMIC DNA]</scope>
    <source>
        <strain evidence="1 2">NRRL 20438</strain>
    </source>
</reference>
<gene>
    <name evidence="1" type="ORF">CDV31_014123</name>
</gene>
<dbReference type="AlphaFoldDB" id="A0A428SZ00"/>
<accession>A0A428SZ00</accession>
<protein>
    <submittedName>
        <fullName evidence="1">Uncharacterized protein</fullName>
    </submittedName>
</protein>
<evidence type="ECO:0000313" key="2">
    <source>
        <dbReference type="Proteomes" id="UP000288429"/>
    </source>
</evidence>
<comment type="caution">
    <text evidence="1">The sequence shown here is derived from an EMBL/GenBank/DDBJ whole genome shotgun (WGS) entry which is preliminary data.</text>
</comment>
<evidence type="ECO:0000313" key="1">
    <source>
        <dbReference type="EMBL" id="RSL94866.1"/>
    </source>
</evidence>